<organism evidence="6 7">
    <name type="scientific">Hortaea werneckii</name>
    <name type="common">Black yeast</name>
    <name type="synonym">Cladosporium werneckii</name>
    <dbReference type="NCBI Taxonomy" id="91943"/>
    <lineage>
        <taxon>Eukaryota</taxon>
        <taxon>Fungi</taxon>
        <taxon>Dikarya</taxon>
        <taxon>Ascomycota</taxon>
        <taxon>Pezizomycotina</taxon>
        <taxon>Dothideomycetes</taxon>
        <taxon>Dothideomycetidae</taxon>
        <taxon>Mycosphaerellales</taxon>
        <taxon>Teratosphaeriaceae</taxon>
        <taxon>Hortaea</taxon>
    </lineage>
</organism>
<comment type="subcellular location">
    <subcellularLocation>
        <location evidence="1">Membrane</location>
        <topology evidence="1">Multi-pass membrane protein</topology>
    </subcellularLocation>
</comment>
<dbReference type="InterPro" id="IPR045863">
    <property type="entry name" value="CorA_TM1_TM2"/>
</dbReference>
<feature type="transmembrane region" description="Helical" evidence="5">
    <location>
        <begin position="397"/>
        <end position="423"/>
    </location>
</feature>
<dbReference type="Gene3D" id="1.20.58.340">
    <property type="entry name" value="Magnesium transport protein CorA, transmembrane region"/>
    <property type="match status" value="1"/>
</dbReference>
<evidence type="ECO:0000313" key="6">
    <source>
        <dbReference type="EMBL" id="RMY68918.1"/>
    </source>
</evidence>
<evidence type="ECO:0000313" key="7">
    <source>
        <dbReference type="Proteomes" id="UP000269276"/>
    </source>
</evidence>
<dbReference type="EMBL" id="QWIP01000218">
    <property type="protein sequence ID" value="RMY68918.1"/>
    <property type="molecule type" value="Genomic_DNA"/>
</dbReference>
<dbReference type="SUPFAM" id="SSF144083">
    <property type="entry name" value="Magnesium transport protein CorA, transmembrane region"/>
    <property type="match status" value="1"/>
</dbReference>
<dbReference type="Proteomes" id="UP000269276">
    <property type="component" value="Unassembled WGS sequence"/>
</dbReference>
<comment type="caution">
    <text evidence="6">The sequence shown here is derived from an EMBL/GenBank/DDBJ whole genome shotgun (WGS) entry which is preliminary data.</text>
</comment>
<reference evidence="6 7" key="1">
    <citation type="journal article" date="2018" name="BMC Genomics">
        <title>Genomic evidence for intraspecific hybridization in a clonal and extremely halotolerant yeast.</title>
        <authorList>
            <person name="Gostincar C."/>
            <person name="Stajich J.E."/>
            <person name="Zupancic J."/>
            <person name="Zalar P."/>
            <person name="Gunde-Cimerman N."/>
        </authorList>
    </citation>
    <scope>NUCLEOTIDE SEQUENCE [LARGE SCALE GENOMIC DNA]</scope>
    <source>
        <strain evidence="6 7">EXF-2682</strain>
    </source>
</reference>
<name>A0A3M7DX83_HORWE</name>
<keyword evidence="3 5" id="KW-1133">Transmembrane helix</keyword>
<gene>
    <name evidence="6" type="ORF">D0863_06809</name>
</gene>
<evidence type="ECO:0000256" key="1">
    <source>
        <dbReference type="ARBA" id="ARBA00004141"/>
    </source>
</evidence>
<protein>
    <submittedName>
        <fullName evidence="6">Uncharacterized protein</fullName>
    </submittedName>
</protein>
<evidence type="ECO:0000256" key="4">
    <source>
        <dbReference type="ARBA" id="ARBA00023136"/>
    </source>
</evidence>
<dbReference type="AlphaFoldDB" id="A0A3M7DX83"/>
<keyword evidence="2 5" id="KW-0812">Transmembrane</keyword>
<evidence type="ECO:0000256" key="3">
    <source>
        <dbReference type="ARBA" id="ARBA00022989"/>
    </source>
</evidence>
<evidence type="ECO:0000256" key="2">
    <source>
        <dbReference type="ARBA" id="ARBA00022692"/>
    </source>
</evidence>
<dbReference type="OrthoDB" id="2830640at2759"/>
<accession>A0A3M7DX83</accession>
<proteinExistence type="predicted"/>
<evidence type="ECO:0000256" key="5">
    <source>
        <dbReference type="SAM" id="Phobius"/>
    </source>
</evidence>
<dbReference type="VEuPathDB" id="FungiDB:BTJ68_12683"/>
<sequence>MAPDHRSRLAKWEIRDSQLEHNNWKFPGHLKTRPLRDLEDDDFLVHHKASEHVLSGVAVIIDRSYDDSTVRFKLLVANAVNANLENTGKLPLKPDVHEIVKQQRWISDEYEHLWRRDGGGSAALTSHGILSKHPQPSDSPIKTTALTCSPAFMLQTPRDGKSFCSLSLVNRERTHIGGLFVADDRYGYDLNTLLASQPYQNRHPKVPRDLAILPFSILVHHVEETLEHAQKLSREVTSTEKRITDGDIKLEDNGDYKLLNRLNLEHIRLQKRSDFELELAENLTKYIDEYHRIWAALWEGGTSYIEDMKERIEQQMRYSRQVQRDLLILPRRIKNQSKAISNFIIQRDNKLNIQLAESNKKIAEESRRDNLLNLEMAAATAQVAEETRQDSAAMKTIAIVTLTFLPGTAVASFFSMTMFQWPFENENSIASPYTWVYFVVTVPLTLMVYAAWHFWLRYSQTRYKKTHEEGLNKFEQELKTRVRSATGTW</sequence>
<keyword evidence="4 5" id="KW-0472">Membrane</keyword>
<feature type="transmembrane region" description="Helical" evidence="5">
    <location>
        <begin position="435"/>
        <end position="456"/>
    </location>
</feature>
<dbReference type="GO" id="GO:0016020">
    <property type="term" value="C:membrane"/>
    <property type="evidence" value="ECO:0007669"/>
    <property type="project" value="UniProtKB-SubCell"/>
</dbReference>